<organism evidence="1 2">
    <name type="scientific">Algibacter mikhailovii</name>
    <dbReference type="NCBI Taxonomy" id="425498"/>
    <lineage>
        <taxon>Bacteria</taxon>
        <taxon>Pseudomonadati</taxon>
        <taxon>Bacteroidota</taxon>
        <taxon>Flavobacteriia</taxon>
        <taxon>Flavobacteriales</taxon>
        <taxon>Flavobacteriaceae</taxon>
        <taxon>Algibacter</taxon>
    </lineage>
</organism>
<dbReference type="RefSeq" id="WP_189360717.1">
    <property type="nucleotide sequence ID" value="NZ_BMWZ01000004.1"/>
</dbReference>
<protein>
    <recommendedName>
        <fullName evidence="3">Sensor of ECF-type sigma factor</fullName>
    </recommendedName>
</protein>
<dbReference type="EMBL" id="BMWZ01000004">
    <property type="protein sequence ID" value="GGZ82735.1"/>
    <property type="molecule type" value="Genomic_DNA"/>
</dbReference>
<dbReference type="AlphaFoldDB" id="A0A918R1F0"/>
<comment type="caution">
    <text evidence="1">The sequence shown here is derived from an EMBL/GenBank/DDBJ whole genome shotgun (WGS) entry which is preliminary data.</text>
</comment>
<reference evidence="1" key="2">
    <citation type="submission" date="2020-09" db="EMBL/GenBank/DDBJ databases">
        <authorList>
            <person name="Sun Q."/>
            <person name="Kim S."/>
        </authorList>
    </citation>
    <scope>NUCLEOTIDE SEQUENCE</scope>
    <source>
        <strain evidence="1">KCTC 12710</strain>
    </source>
</reference>
<gene>
    <name evidence="1" type="ORF">GCM10007028_20720</name>
</gene>
<proteinExistence type="predicted"/>
<name>A0A918R1F0_9FLAO</name>
<evidence type="ECO:0000313" key="1">
    <source>
        <dbReference type="EMBL" id="GGZ82735.1"/>
    </source>
</evidence>
<sequence length="145" mass="17274">MKRLLLILVLLFAINISAQHKNRERIKALKISFITEKLDLSEKEAQEFWPVYNAFEKQTSQIRHREIKEIKAEIKANLDGMTDEKAMELITKLNDTETRLHNLRLDFTSQLSEIIPAKKIILLKVSEDDFKRKMFEEYKKKRKQD</sequence>
<reference evidence="1" key="1">
    <citation type="journal article" date="2014" name="Int. J. Syst. Evol. Microbiol.">
        <title>Complete genome sequence of Corynebacterium casei LMG S-19264T (=DSM 44701T), isolated from a smear-ripened cheese.</title>
        <authorList>
            <consortium name="US DOE Joint Genome Institute (JGI-PGF)"/>
            <person name="Walter F."/>
            <person name="Albersmeier A."/>
            <person name="Kalinowski J."/>
            <person name="Ruckert C."/>
        </authorList>
    </citation>
    <scope>NUCLEOTIDE SEQUENCE</scope>
    <source>
        <strain evidence="1">KCTC 12710</strain>
    </source>
</reference>
<accession>A0A918R1F0</accession>
<dbReference type="Proteomes" id="UP000636004">
    <property type="component" value="Unassembled WGS sequence"/>
</dbReference>
<evidence type="ECO:0008006" key="3">
    <source>
        <dbReference type="Google" id="ProtNLM"/>
    </source>
</evidence>
<keyword evidence="2" id="KW-1185">Reference proteome</keyword>
<evidence type="ECO:0000313" key="2">
    <source>
        <dbReference type="Proteomes" id="UP000636004"/>
    </source>
</evidence>